<evidence type="ECO:0000313" key="1">
    <source>
        <dbReference type="EMBL" id="OWK45227.1"/>
    </source>
</evidence>
<protein>
    <submittedName>
        <fullName evidence="1">Uncharacterized protein ImpD</fullName>
    </submittedName>
</protein>
<dbReference type="Gene3D" id="2.30.110.20">
    <property type="entry name" value="Hcp1-like"/>
    <property type="match status" value="1"/>
</dbReference>
<sequence>MDAHLDLTKGNIKGESQEKGFENQINLLHWNWGMTNTGSMSHGGGGGAGKVDMQDFHFEMVTCTASPELQLNCATGQHISEALLTCRKAGQKGGQQKYLTIKFSELLISSFQIPGRVDAKTGLLVEQITFNFAKVEGEYFKQDEKGVTSSAGKWGYDLKKNAKV</sequence>
<dbReference type="InterPro" id="IPR036624">
    <property type="entry name" value="Hcp1-lik_sf"/>
</dbReference>
<reference evidence="2" key="1">
    <citation type="submission" date="2017-06" db="EMBL/GenBank/DDBJ databases">
        <title>Genome analysis of Fimbriiglobus ruber SP5, the first member of the order Planctomycetales with confirmed chitinolytic capability.</title>
        <authorList>
            <person name="Ravin N.V."/>
            <person name="Rakitin A.L."/>
            <person name="Ivanova A.A."/>
            <person name="Beletsky A.V."/>
            <person name="Kulichevskaya I.S."/>
            <person name="Mardanov A.V."/>
            <person name="Dedysh S.N."/>
        </authorList>
    </citation>
    <scope>NUCLEOTIDE SEQUENCE [LARGE SCALE GENOMIC DNA]</scope>
    <source>
        <strain evidence="2">SP5</strain>
    </source>
</reference>
<keyword evidence="2" id="KW-1185">Reference proteome</keyword>
<dbReference type="AlphaFoldDB" id="A0A225E9X9"/>
<dbReference type="InterPro" id="IPR053165">
    <property type="entry name" value="HSI-I_assembly_Hcp1"/>
</dbReference>
<dbReference type="PANTHER" id="PTHR36152:SF5">
    <property type="entry name" value="PROTEIN HCP1"/>
    <property type="match status" value="1"/>
</dbReference>
<comment type="caution">
    <text evidence="1">The sequence shown here is derived from an EMBL/GenBank/DDBJ whole genome shotgun (WGS) entry which is preliminary data.</text>
</comment>
<dbReference type="InterPro" id="IPR008514">
    <property type="entry name" value="T6SS_Hcp"/>
</dbReference>
<proteinExistence type="predicted"/>
<evidence type="ECO:0000313" key="2">
    <source>
        <dbReference type="Proteomes" id="UP000214646"/>
    </source>
</evidence>
<organism evidence="1 2">
    <name type="scientific">Fimbriiglobus ruber</name>
    <dbReference type="NCBI Taxonomy" id="1908690"/>
    <lineage>
        <taxon>Bacteria</taxon>
        <taxon>Pseudomonadati</taxon>
        <taxon>Planctomycetota</taxon>
        <taxon>Planctomycetia</taxon>
        <taxon>Gemmatales</taxon>
        <taxon>Gemmataceae</taxon>
        <taxon>Fimbriiglobus</taxon>
    </lineage>
</organism>
<accession>A0A225E9X9</accession>
<dbReference type="Pfam" id="PF05638">
    <property type="entry name" value="T6SS_HCP"/>
    <property type="match status" value="1"/>
</dbReference>
<dbReference type="Proteomes" id="UP000214646">
    <property type="component" value="Unassembled WGS sequence"/>
</dbReference>
<dbReference type="EMBL" id="NIDE01000002">
    <property type="protein sequence ID" value="OWK45227.1"/>
    <property type="molecule type" value="Genomic_DNA"/>
</dbReference>
<name>A0A225E9X9_9BACT</name>
<gene>
    <name evidence="1" type="ORF">FRUB_01558</name>
</gene>
<dbReference type="PANTHER" id="PTHR36152">
    <property type="entry name" value="CYTOPLASMIC PROTEIN-RELATED"/>
    <property type="match status" value="1"/>
</dbReference>
<dbReference type="SUPFAM" id="SSF141452">
    <property type="entry name" value="Hcp1-like"/>
    <property type="match status" value="1"/>
</dbReference>